<dbReference type="CDD" id="cd00043">
    <property type="entry name" value="CYCLIN_SF"/>
    <property type="match status" value="1"/>
</dbReference>
<dbReference type="PANTHER" id="PTHR44167:SF24">
    <property type="entry name" value="SERINE_THREONINE-PROTEIN KINASE CHK2"/>
    <property type="match status" value="1"/>
</dbReference>
<dbReference type="InterPro" id="IPR000719">
    <property type="entry name" value="Prot_kinase_dom"/>
</dbReference>
<dbReference type="InterPro" id="IPR006671">
    <property type="entry name" value="Cyclin_N"/>
</dbReference>
<dbReference type="InterPro" id="IPR036915">
    <property type="entry name" value="Cyclin-like_sf"/>
</dbReference>
<organism evidence="3">
    <name type="scientific">Pithovirus LCPAC302</name>
    <dbReference type="NCBI Taxonomy" id="2506593"/>
    <lineage>
        <taxon>Viruses</taxon>
        <taxon>Pithoviruses</taxon>
    </lineage>
</organism>
<dbReference type="Pfam" id="PF00069">
    <property type="entry name" value="Pkinase"/>
    <property type="match status" value="1"/>
</dbReference>
<dbReference type="GO" id="GO:0005524">
    <property type="term" value="F:ATP binding"/>
    <property type="evidence" value="ECO:0007669"/>
    <property type="project" value="InterPro"/>
</dbReference>
<protein>
    <submittedName>
        <fullName evidence="3">Putative serine/threonine protein kinase</fullName>
    </submittedName>
</protein>
<reference evidence="3" key="1">
    <citation type="journal article" date="2019" name="MBio">
        <title>Virus Genomes from Deep Sea Sediments Expand the Ocean Megavirome and Support Independent Origins of Viral Gigantism.</title>
        <authorList>
            <person name="Backstrom D."/>
            <person name="Yutin N."/>
            <person name="Jorgensen S.L."/>
            <person name="Dharamshi J."/>
            <person name="Homa F."/>
            <person name="Zaremba-Niedwiedzka K."/>
            <person name="Spang A."/>
            <person name="Wolf Y.I."/>
            <person name="Koonin E.V."/>
            <person name="Ettema T.J."/>
        </authorList>
    </citation>
    <scope>NUCLEOTIDE SEQUENCE</scope>
</reference>
<dbReference type="PANTHER" id="PTHR44167">
    <property type="entry name" value="OVARIAN-SPECIFIC SERINE/THREONINE-PROTEIN KINASE LOK-RELATED"/>
    <property type="match status" value="1"/>
</dbReference>
<dbReference type="SMART" id="SM00385">
    <property type="entry name" value="CYCLIN"/>
    <property type="match status" value="1"/>
</dbReference>
<keyword evidence="3" id="KW-0808">Transferase</keyword>
<dbReference type="InterPro" id="IPR008271">
    <property type="entry name" value="Ser/Thr_kinase_AS"/>
</dbReference>
<feature type="coiled-coil region" evidence="1">
    <location>
        <begin position="353"/>
        <end position="380"/>
    </location>
</feature>
<feature type="domain" description="Protein kinase" evidence="2">
    <location>
        <begin position="12"/>
        <end position="271"/>
    </location>
</feature>
<evidence type="ECO:0000256" key="1">
    <source>
        <dbReference type="SAM" id="Coils"/>
    </source>
</evidence>
<evidence type="ECO:0000313" key="3">
    <source>
        <dbReference type="EMBL" id="QBK91516.1"/>
    </source>
</evidence>
<evidence type="ECO:0000259" key="2">
    <source>
        <dbReference type="PROSITE" id="PS50011"/>
    </source>
</evidence>
<dbReference type="Gene3D" id="1.10.472.10">
    <property type="entry name" value="Cyclin-like"/>
    <property type="match status" value="1"/>
</dbReference>
<dbReference type="SUPFAM" id="SSF56112">
    <property type="entry name" value="Protein kinase-like (PK-like)"/>
    <property type="match status" value="1"/>
</dbReference>
<dbReference type="Gene3D" id="1.10.510.10">
    <property type="entry name" value="Transferase(Phosphotransferase) domain 1"/>
    <property type="match status" value="1"/>
</dbReference>
<name>A0A481Z7B8_9VIRU</name>
<keyword evidence="3" id="KW-0418">Kinase</keyword>
<dbReference type="SMART" id="SM00220">
    <property type="entry name" value="S_TKc"/>
    <property type="match status" value="1"/>
</dbReference>
<accession>A0A481Z7B8</accession>
<keyword evidence="1" id="KW-0175">Coiled coil</keyword>
<dbReference type="PROSITE" id="PS50011">
    <property type="entry name" value="PROTEIN_KINASE_DOM"/>
    <property type="match status" value="1"/>
</dbReference>
<dbReference type="Gene3D" id="3.30.200.20">
    <property type="entry name" value="Phosphorylase Kinase, domain 1"/>
    <property type="match status" value="1"/>
</dbReference>
<dbReference type="Pfam" id="PF00134">
    <property type="entry name" value="Cyclin_N"/>
    <property type="match status" value="1"/>
</dbReference>
<dbReference type="GO" id="GO:0004674">
    <property type="term" value="F:protein serine/threonine kinase activity"/>
    <property type="evidence" value="ECO:0007669"/>
    <property type="project" value="UniProtKB-KW"/>
</dbReference>
<dbReference type="EMBL" id="MK500542">
    <property type="protein sequence ID" value="QBK91516.1"/>
    <property type="molecule type" value="Genomic_DNA"/>
</dbReference>
<dbReference type="InterPro" id="IPR011009">
    <property type="entry name" value="Kinase-like_dom_sf"/>
</dbReference>
<dbReference type="InterPro" id="IPR013763">
    <property type="entry name" value="Cyclin-like_dom"/>
</dbReference>
<proteinExistence type="predicted"/>
<dbReference type="PROSITE" id="PS00108">
    <property type="entry name" value="PROTEIN_KINASE_ST"/>
    <property type="match status" value="1"/>
</dbReference>
<gene>
    <name evidence="3" type="ORF">LCPAC302_01360</name>
</gene>
<dbReference type="SUPFAM" id="SSF47954">
    <property type="entry name" value="Cyclin-like"/>
    <property type="match status" value="1"/>
</dbReference>
<keyword evidence="3" id="KW-0723">Serine/threonine-protein kinase</keyword>
<sequence length="479" mass="55234">MIRTISLGDKNINLIKDLGKGTYGSVYLIRLDGKLKAIKIISNKKNDGIRSLNEIDIMSKLDHPNLVQANGILVSIDKFVTVGIIMDLANTDLFKMIERSDFTTNKRFKVLSDITNGVKFLHDSGYIHLDLKPSNILIFSKGNAKITDFGLSYLLENGSKYLPSELVTITHRAPEILNGNRNYTKASDIWSLGIIFFQVLSGKISLYKDFDKKTIIRTNMLLFGKRNIDKTLHKYIVGPNVISVIKQMLDFDPSKRPSVNTILKLLFNNVIVEGKVKYSSPLPPKSCDIMYYYGFDFMLRFATKIEIKTETFFLAADIYQRSIHYNSLSGNKKDWANLVILAITSIYMAIKMIESFDKNIKNMLRLIEELNEKLINKLADSILKTEAAIVQLFRGVVYSINLFTETEGLDRLIFTFKYLRNCFMYHKIDLNEWSKSNPSVYRSKYIKFSEFFPKTDYYKSVHSKEQDVYIKDMYQTDNK</sequence>